<name>A0A089ZUR3_METFO</name>
<reference evidence="1" key="1">
    <citation type="submission" date="2013-12" db="EMBL/GenBank/DDBJ databases">
        <title>The complete genome sequence of Methanobacterium sp. BRM9.</title>
        <authorList>
            <consortium name="Pastoral Greenhouse Gas Research Consortium"/>
            <person name="Kelly W.J."/>
            <person name="Leahy S.C."/>
            <person name="Perry R."/>
            <person name="Li D."/>
            <person name="Altermann E."/>
            <person name="Lambie S.C."/>
            <person name="Attwood G.T."/>
        </authorList>
    </citation>
    <scope>NUCLEOTIDE SEQUENCE [LARGE SCALE GENOMIC DNA]</scope>
    <source>
        <strain evidence="1">BRM9</strain>
    </source>
</reference>
<accession>A0A089ZUR3</accession>
<dbReference type="RefSeq" id="WP_048072570.1">
    <property type="nucleotide sequence ID" value="NZ_CALCVY010000018.1"/>
</dbReference>
<evidence type="ECO:0000313" key="1">
    <source>
        <dbReference type="EMBL" id="AIS31134.1"/>
    </source>
</evidence>
<dbReference type="OrthoDB" id="80859at2157"/>
<reference evidence="4" key="3">
    <citation type="submission" date="2020-10" db="EMBL/GenBank/DDBJ databases">
        <title>Dehalococcoides mccartyi of a TCE/Cr reducing biochatode.</title>
        <authorList>
            <person name="Matturro B."/>
        </authorList>
    </citation>
    <scope>NUCLEOTIDE SEQUENCE</scope>
    <source>
        <strain evidence="4">Bin2</strain>
    </source>
</reference>
<dbReference type="EMBL" id="JADIIL010000033">
    <property type="protein sequence ID" value="MBF4475478.1"/>
    <property type="molecule type" value="Genomic_DNA"/>
</dbReference>
<dbReference type="EMBL" id="LN734822">
    <property type="protein sequence ID" value="CEL25704.1"/>
    <property type="molecule type" value="Genomic_DNA"/>
</dbReference>
<evidence type="ECO:0000313" key="3">
    <source>
        <dbReference type="EMBL" id="CEL25704.1"/>
    </source>
</evidence>
<proteinExistence type="predicted"/>
<keyword evidence="6" id="KW-1185">Reference proteome</keyword>
<dbReference type="EMBL" id="LN515531">
    <property type="protein sequence ID" value="CEA13347.1"/>
    <property type="molecule type" value="Genomic_DNA"/>
</dbReference>
<dbReference type="KEGG" id="mfi:DSM1535_1002"/>
<organism evidence="1 5">
    <name type="scientific">Methanobacterium formicicum</name>
    <dbReference type="NCBI Taxonomy" id="2162"/>
    <lineage>
        <taxon>Archaea</taxon>
        <taxon>Methanobacteriati</taxon>
        <taxon>Methanobacteriota</taxon>
        <taxon>Methanomada group</taxon>
        <taxon>Methanobacteria</taxon>
        <taxon>Methanobacteriales</taxon>
        <taxon>Methanobacteriaceae</taxon>
        <taxon>Methanobacterium</taxon>
    </lineage>
</organism>
<reference evidence="3" key="2">
    <citation type="submission" date="2014-09" db="EMBL/GenBank/DDBJ databases">
        <authorList>
            <person name="Bishop-Lilly K.A."/>
            <person name="Broomall S.M."/>
            <person name="Chain P.S."/>
            <person name="Chertkov O."/>
            <person name="Coyne S.R."/>
            <person name="Daligault H.E."/>
            <person name="Davenport K.W."/>
            <person name="Erkkila T."/>
            <person name="Frey K.G."/>
            <person name="Gibbons H.S."/>
            <person name="Gu W."/>
            <person name="Jaissle J."/>
            <person name="Johnson S.L."/>
            <person name="Koroleva G.I."/>
            <person name="Ladner J.T."/>
            <person name="Lo C.-C."/>
            <person name="Minogue T.D."/>
            <person name="Munk C."/>
            <person name="Palacios G.F."/>
            <person name="Redden C.L."/>
            <person name="Rosenzweig C.N."/>
            <person name="Scholz M.B."/>
            <person name="Teshima H."/>
            <person name="Xu Y."/>
        </authorList>
    </citation>
    <scope>NUCLEOTIDE SEQUENCE</scope>
    <source>
        <strain evidence="3">Mb9</strain>
    </source>
</reference>
<evidence type="ECO:0000313" key="4">
    <source>
        <dbReference type="EMBL" id="MBF4475478.1"/>
    </source>
</evidence>
<dbReference type="Proteomes" id="UP000606900">
    <property type="component" value="Unassembled WGS sequence"/>
</dbReference>
<dbReference type="Proteomes" id="UP000062768">
    <property type="component" value="Chromosome I"/>
</dbReference>
<dbReference type="KEGG" id="mfc:BRM9_0307"/>
<sequence>MAKEIKQLVVGITREGDIVVKSARGRMYAVKKSADLEFGCEELFNDVETELYATIDTEAETWECTSIE</sequence>
<evidence type="ECO:0000313" key="2">
    <source>
        <dbReference type="EMBL" id="CEA13347.1"/>
    </source>
</evidence>
<dbReference type="PATRIC" id="fig|2162.10.peg.2157"/>
<gene>
    <name evidence="1" type="ORF">BRM9_0307</name>
    <name evidence="2" type="ORF">DSM1535_1002</name>
    <name evidence="4" type="ORF">ISP06_08430</name>
    <name evidence="3" type="ORF">MB9_2085</name>
</gene>
<dbReference type="GeneID" id="82850463"/>
<dbReference type="Proteomes" id="UP000029661">
    <property type="component" value="Chromosome"/>
</dbReference>
<dbReference type="AlphaFoldDB" id="A0A089ZUR3"/>
<evidence type="ECO:0000313" key="5">
    <source>
        <dbReference type="Proteomes" id="UP000029661"/>
    </source>
</evidence>
<protein>
    <submittedName>
        <fullName evidence="1">Uncharacterized protein</fullName>
    </submittedName>
</protein>
<evidence type="ECO:0000313" key="6">
    <source>
        <dbReference type="Proteomes" id="UP000062768"/>
    </source>
</evidence>
<dbReference type="STRING" id="2162.BRM9_0307"/>
<dbReference type="EMBL" id="CP006933">
    <property type="protein sequence ID" value="AIS31134.1"/>
    <property type="molecule type" value="Genomic_DNA"/>
</dbReference>